<keyword evidence="8" id="KW-0560">Oxidoreductase</keyword>
<organism evidence="11 12">
    <name type="scientific">Prymnesium parvum</name>
    <name type="common">Toxic golden alga</name>
    <dbReference type="NCBI Taxonomy" id="97485"/>
    <lineage>
        <taxon>Eukaryota</taxon>
        <taxon>Haptista</taxon>
        <taxon>Haptophyta</taxon>
        <taxon>Prymnesiophyceae</taxon>
        <taxon>Prymnesiales</taxon>
        <taxon>Prymnesiaceae</taxon>
        <taxon>Prymnesium</taxon>
    </lineage>
</organism>
<feature type="domain" description="EF-hand" evidence="10">
    <location>
        <begin position="423"/>
        <end position="458"/>
    </location>
</feature>
<evidence type="ECO:0000313" key="12">
    <source>
        <dbReference type="Proteomes" id="UP001515480"/>
    </source>
</evidence>
<dbReference type="InterPro" id="IPR011992">
    <property type="entry name" value="EF-hand-dom_pair"/>
</dbReference>
<dbReference type="Proteomes" id="UP001515480">
    <property type="component" value="Unassembled WGS sequence"/>
</dbReference>
<keyword evidence="7" id="KW-0460">Magnesium</keyword>
<evidence type="ECO:0000256" key="9">
    <source>
        <dbReference type="ARBA" id="ARBA00023211"/>
    </source>
</evidence>
<evidence type="ECO:0000259" key="10">
    <source>
        <dbReference type="PROSITE" id="PS50222"/>
    </source>
</evidence>
<evidence type="ECO:0000256" key="7">
    <source>
        <dbReference type="ARBA" id="ARBA00022842"/>
    </source>
</evidence>
<comment type="similarity">
    <text evidence="3">Belongs to the isocitrate and isopropylmalate dehydrogenases family.</text>
</comment>
<dbReference type="PANTHER" id="PTHR11822">
    <property type="entry name" value="NADP-SPECIFIC ISOCITRATE DEHYDROGENASE"/>
    <property type="match status" value="1"/>
</dbReference>
<evidence type="ECO:0000256" key="1">
    <source>
        <dbReference type="ARBA" id="ARBA00001936"/>
    </source>
</evidence>
<evidence type="ECO:0000313" key="11">
    <source>
        <dbReference type="EMBL" id="KAL1516059.1"/>
    </source>
</evidence>
<dbReference type="AlphaFoldDB" id="A0AB34J9Q4"/>
<evidence type="ECO:0000256" key="6">
    <source>
        <dbReference type="ARBA" id="ARBA00022837"/>
    </source>
</evidence>
<keyword evidence="12" id="KW-1185">Reference proteome</keyword>
<keyword evidence="6" id="KW-0106">Calcium</keyword>
<comment type="caution">
    <text evidence="11">The sequence shown here is derived from an EMBL/GenBank/DDBJ whole genome shotgun (WGS) entry which is preliminary data.</text>
</comment>
<comment type="cofactor">
    <cofactor evidence="1">
        <name>Mn(2+)</name>
        <dbReference type="ChEBI" id="CHEBI:29035"/>
    </cofactor>
</comment>
<dbReference type="Pfam" id="PF00180">
    <property type="entry name" value="Iso_dh"/>
    <property type="match status" value="1"/>
</dbReference>
<dbReference type="GO" id="GO:0006099">
    <property type="term" value="P:tricarboxylic acid cycle"/>
    <property type="evidence" value="ECO:0007669"/>
    <property type="project" value="UniProtKB-KW"/>
</dbReference>
<name>A0AB34J9Q4_PRYPA</name>
<dbReference type="Gene3D" id="1.10.238.10">
    <property type="entry name" value="EF-hand"/>
    <property type="match status" value="1"/>
</dbReference>
<dbReference type="PANTHER" id="PTHR11822:SF21">
    <property type="entry name" value="ISOCITRATE DEHYDROGENASE [NADP], MITOCHONDRIAL"/>
    <property type="match status" value="1"/>
</dbReference>
<dbReference type="PROSITE" id="PS00018">
    <property type="entry name" value="EF_HAND_1"/>
    <property type="match status" value="1"/>
</dbReference>
<evidence type="ECO:0000256" key="4">
    <source>
        <dbReference type="ARBA" id="ARBA00022532"/>
    </source>
</evidence>
<dbReference type="GO" id="GO:0005739">
    <property type="term" value="C:mitochondrion"/>
    <property type="evidence" value="ECO:0007669"/>
    <property type="project" value="TreeGrafter"/>
</dbReference>
<dbReference type="SMART" id="SM00054">
    <property type="entry name" value="EFh"/>
    <property type="match status" value="1"/>
</dbReference>
<keyword evidence="4" id="KW-0816">Tricarboxylic acid cycle</keyword>
<dbReference type="SMART" id="SM01329">
    <property type="entry name" value="Iso_dh"/>
    <property type="match status" value="1"/>
</dbReference>
<dbReference type="PROSITE" id="PS50222">
    <property type="entry name" value="EF_HAND_2"/>
    <property type="match status" value="1"/>
</dbReference>
<evidence type="ECO:0000256" key="5">
    <source>
        <dbReference type="ARBA" id="ARBA00022723"/>
    </source>
</evidence>
<protein>
    <recommendedName>
        <fullName evidence="10">EF-hand domain-containing protein</fullName>
    </recommendedName>
</protein>
<dbReference type="SUPFAM" id="SSF47473">
    <property type="entry name" value="EF-hand"/>
    <property type="match status" value="1"/>
</dbReference>
<keyword evidence="9" id="KW-0464">Manganese</keyword>
<keyword evidence="5" id="KW-0479">Metal-binding</keyword>
<dbReference type="EMBL" id="JBGBPQ010000011">
    <property type="protein sequence ID" value="KAL1516059.1"/>
    <property type="molecule type" value="Genomic_DNA"/>
</dbReference>
<dbReference type="InterPro" id="IPR002048">
    <property type="entry name" value="EF_hand_dom"/>
</dbReference>
<evidence type="ECO:0000256" key="3">
    <source>
        <dbReference type="ARBA" id="ARBA00007769"/>
    </source>
</evidence>
<dbReference type="Pfam" id="PF00036">
    <property type="entry name" value="EF-hand_1"/>
    <property type="match status" value="1"/>
</dbReference>
<dbReference type="GO" id="GO:0006102">
    <property type="term" value="P:isocitrate metabolic process"/>
    <property type="evidence" value="ECO:0007669"/>
    <property type="project" value="InterPro"/>
</dbReference>
<gene>
    <name evidence="11" type="ORF">AB1Y20_002671</name>
</gene>
<accession>A0AB34J9Q4</accession>
<dbReference type="GO" id="GO:0005509">
    <property type="term" value="F:calcium ion binding"/>
    <property type="evidence" value="ECO:0007669"/>
    <property type="project" value="InterPro"/>
</dbReference>
<reference evidence="11 12" key="1">
    <citation type="journal article" date="2024" name="Science">
        <title>Giant polyketide synthase enzymes in the biosynthesis of giant marine polyether toxins.</title>
        <authorList>
            <person name="Fallon T.R."/>
            <person name="Shende V.V."/>
            <person name="Wierzbicki I.H."/>
            <person name="Pendleton A.L."/>
            <person name="Watervoot N.F."/>
            <person name="Auber R.P."/>
            <person name="Gonzalez D.J."/>
            <person name="Wisecaver J.H."/>
            <person name="Moore B.S."/>
        </authorList>
    </citation>
    <scope>NUCLEOTIDE SEQUENCE [LARGE SCALE GENOMIC DNA]</scope>
    <source>
        <strain evidence="11 12">12B1</strain>
    </source>
</reference>
<dbReference type="InterPro" id="IPR024084">
    <property type="entry name" value="IsoPropMal-DH-like_dom"/>
</dbReference>
<sequence>MAAKIKAPPMVFIKGEEMTSYCMDLIMDKWIHPHLDVGAWEFYDLSCRSRDDTEDKVLHDAVAAGARIGAIFKEPTVTPTAEQQKKLGLKKAWGSPNGAMRRGWNGVTISRDTIHIEGMQLGYKRPVLFERHAVGGEYGAGFKSVGSGKVVTTFYPSDGSEPQVVDERTLADSNNAVVTYHNPLDNVPDLAHHFFKRCLAAGVTPYVVTKKTVFKWQEGFWLAMKEVFDKDYKQQFVDAGLLSRCGGNLPHLISDAATMQIIRWTDGGFGMAAHNYDGDMLTDEVAQVHRSPGFITSNLIGKRADGTTIMEFEASHGTVADMWEAHLRGEETSLNPLGMVEALIGAMNHAATLSGDEATIHAWTERLRTFMHRSMVSGRGTRDLCGPSGLTTEQFIDEIAAQLNGEPMPKLTTFEPVPDESEVDVEALEALFEELDTDGNGTIDFEEMKRGLRRLNVHPRKLLSGDE</sequence>
<dbReference type="GO" id="GO:0006739">
    <property type="term" value="P:NADP+ metabolic process"/>
    <property type="evidence" value="ECO:0007669"/>
    <property type="project" value="TreeGrafter"/>
</dbReference>
<evidence type="ECO:0000256" key="8">
    <source>
        <dbReference type="ARBA" id="ARBA00023002"/>
    </source>
</evidence>
<dbReference type="GO" id="GO:0004450">
    <property type="term" value="F:isocitrate dehydrogenase (NADP+) activity"/>
    <property type="evidence" value="ECO:0007669"/>
    <property type="project" value="InterPro"/>
</dbReference>
<dbReference type="Gene3D" id="3.40.718.10">
    <property type="entry name" value="Isopropylmalate Dehydrogenase"/>
    <property type="match status" value="1"/>
</dbReference>
<dbReference type="InterPro" id="IPR018247">
    <property type="entry name" value="EF_Hand_1_Ca_BS"/>
</dbReference>
<comment type="cofactor">
    <cofactor evidence="2">
        <name>Mg(2+)</name>
        <dbReference type="ChEBI" id="CHEBI:18420"/>
    </cofactor>
</comment>
<proteinExistence type="inferred from homology"/>
<evidence type="ECO:0000256" key="2">
    <source>
        <dbReference type="ARBA" id="ARBA00001946"/>
    </source>
</evidence>
<dbReference type="SUPFAM" id="SSF53659">
    <property type="entry name" value="Isocitrate/Isopropylmalate dehydrogenase-like"/>
    <property type="match status" value="1"/>
</dbReference>
<dbReference type="InterPro" id="IPR004790">
    <property type="entry name" value="Isocitrate_DH_NADP"/>
</dbReference>